<evidence type="ECO:0000313" key="1">
    <source>
        <dbReference type="EMBL" id="MBP2370260.1"/>
    </source>
</evidence>
<dbReference type="EMBL" id="JAGINU010000001">
    <property type="protein sequence ID" value="MBP2370260.1"/>
    <property type="molecule type" value="Genomic_DNA"/>
</dbReference>
<sequence>MNALPASWHAPIARQPRDSYGQQMLDATEPIVAAVQARDRHALRTAIDRALTIPQPAGEDPVVWLAGALAAQINPAVPLAQRIPWTENAA</sequence>
<name>A0ABS4W236_9PSEU</name>
<comment type="caution">
    <text evidence="1">The sequence shown here is derived from an EMBL/GenBank/DDBJ whole genome shotgun (WGS) entry which is preliminary data.</text>
</comment>
<gene>
    <name evidence="1" type="ORF">JOF36_005956</name>
</gene>
<keyword evidence="2" id="KW-1185">Reference proteome</keyword>
<proteinExistence type="predicted"/>
<protein>
    <submittedName>
        <fullName evidence="1">Uncharacterized protein</fullName>
    </submittedName>
</protein>
<evidence type="ECO:0000313" key="2">
    <source>
        <dbReference type="Proteomes" id="UP001519295"/>
    </source>
</evidence>
<dbReference type="Proteomes" id="UP001519295">
    <property type="component" value="Unassembled WGS sequence"/>
</dbReference>
<dbReference type="RefSeq" id="WP_210033360.1">
    <property type="nucleotide sequence ID" value="NZ_JAGINU010000001.1"/>
</dbReference>
<organism evidence="1 2">
    <name type="scientific">Pseudonocardia parietis</name>
    <dbReference type="NCBI Taxonomy" id="570936"/>
    <lineage>
        <taxon>Bacteria</taxon>
        <taxon>Bacillati</taxon>
        <taxon>Actinomycetota</taxon>
        <taxon>Actinomycetes</taxon>
        <taxon>Pseudonocardiales</taxon>
        <taxon>Pseudonocardiaceae</taxon>
        <taxon>Pseudonocardia</taxon>
    </lineage>
</organism>
<accession>A0ABS4W236</accession>
<reference evidence="1 2" key="1">
    <citation type="submission" date="2021-03" db="EMBL/GenBank/DDBJ databases">
        <title>Sequencing the genomes of 1000 actinobacteria strains.</title>
        <authorList>
            <person name="Klenk H.-P."/>
        </authorList>
    </citation>
    <scope>NUCLEOTIDE SEQUENCE [LARGE SCALE GENOMIC DNA]</scope>
    <source>
        <strain evidence="1 2">DSM 45256</strain>
    </source>
</reference>